<gene>
    <name evidence="1" type="ORF">BG261_08550</name>
</gene>
<organism evidence="1 2">
    <name type="scientific">Floricoccus tropicus</name>
    <dbReference type="NCBI Taxonomy" id="1859473"/>
    <lineage>
        <taxon>Bacteria</taxon>
        <taxon>Bacillati</taxon>
        <taxon>Bacillota</taxon>
        <taxon>Bacilli</taxon>
        <taxon>Lactobacillales</taxon>
        <taxon>Streptococcaceae</taxon>
        <taxon>Floricoccus</taxon>
    </lineage>
</organism>
<proteinExistence type="predicted"/>
<reference evidence="2" key="1">
    <citation type="submission" date="2016-09" db="EMBL/GenBank/DDBJ databases">
        <title>Draft genome sequence of a novel species of the family Streptococcaceae isolated from flowers.</title>
        <authorList>
            <person name="Chuah L.-O."/>
            <person name="Yap K.-P."/>
            <person name="Thong K.L."/>
            <person name="Liong M.T."/>
            <person name="Ahmad R."/>
            <person name="Rusul G."/>
        </authorList>
    </citation>
    <scope>NUCLEOTIDE SEQUENCE [LARGE SCALE GENOMIC DNA]</scope>
    <source>
        <strain evidence="2">DF1</strain>
    </source>
</reference>
<dbReference type="AlphaFoldDB" id="A0A1E8GJ74"/>
<accession>A0A1E8GJ74</accession>
<dbReference type="EMBL" id="MKIR01000026">
    <property type="protein sequence ID" value="OFI48322.1"/>
    <property type="molecule type" value="Genomic_DNA"/>
</dbReference>
<dbReference type="Proteomes" id="UP000178622">
    <property type="component" value="Unassembled WGS sequence"/>
</dbReference>
<name>A0A1E8GJ74_9LACT</name>
<evidence type="ECO:0000313" key="1">
    <source>
        <dbReference type="EMBL" id="OFI48322.1"/>
    </source>
</evidence>
<comment type="caution">
    <text evidence="1">The sequence shown here is derived from an EMBL/GenBank/DDBJ whole genome shotgun (WGS) entry which is preliminary data.</text>
</comment>
<protein>
    <submittedName>
        <fullName evidence="1">Uncharacterized protein</fullName>
    </submittedName>
</protein>
<keyword evidence="2" id="KW-1185">Reference proteome</keyword>
<evidence type="ECO:0000313" key="2">
    <source>
        <dbReference type="Proteomes" id="UP000178622"/>
    </source>
</evidence>
<sequence length="132" mass="15665">MFEVLKSFSKISHSKWLVSDIEGATHHDVFLPFNNEKMNYWYFDTKQLLTEVKKIIQFESGVFCLIEGELKIYKDDEIPFTEASEELQLSDCLIEVRAFDFSYFEVYSNNLEYIKMILKNIPNKSSIEYFTV</sequence>